<evidence type="ECO:0000313" key="1">
    <source>
        <dbReference type="EMBL" id="RVU03293.1"/>
    </source>
</evidence>
<dbReference type="EMBL" id="SACO01000017">
    <property type="protein sequence ID" value="RVU03293.1"/>
    <property type="molecule type" value="Genomic_DNA"/>
</dbReference>
<gene>
    <name evidence="1" type="ORF">EOE18_16400</name>
</gene>
<sequence length="187" mass="20490">MDIDLAHDKSQAVLRQRNGLALLSLALGLVAVGSLVSAGHKDREVVLVPTLRAPLTLTSVKVSPDYLEMVTRDVAMVALNRSPQSLTYWMDSILEVTDEQARGQVKKALMKVVAEQQGSQITQFFTPDGMQVDPNHLTSTVGGTLHTVVASKEVTSEHRTFRFTWTYNGISLKLKGFGMIAKPEETP</sequence>
<reference evidence="1 2" key="1">
    <citation type="submission" date="2019-01" db="EMBL/GenBank/DDBJ databases">
        <authorList>
            <person name="Chen W.-M."/>
        </authorList>
    </citation>
    <scope>NUCLEOTIDE SEQUENCE [LARGE SCALE GENOMIC DNA]</scope>
    <source>
        <strain evidence="1 2">FSY-9</strain>
    </source>
</reference>
<organism evidence="1 2">
    <name type="scientific">Novosphingobium umbonatum</name>
    <dbReference type="NCBI Taxonomy" id="1908524"/>
    <lineage>
        <taxon>Bacteria</taxon>
        <taxon>Pseudomonadati</taxon>
        <taxon>Pseudomonadota</taxon>
        <taxon>Alphaproteobacteria</taxon>
        <taxon>Sphingomonadales</taxon>
        <taxon>Sphingomonadaceae</taxon>
        <taxon>Novosphingobium</taxon>
    </lineage>
</organism>
<proteinExistence type="predicted"/>
<dbReference type="Proteomes" id="UP000282837">
    <property type="component" value="Unassembled WGS sequence"/>
</dbReference>
<dbReference type="AlphaFoldDB" id="A0A437N063"/>
<comment type="caution">
    <text evidence="1">The sequence shown here is derived from an EMBL/GenBank/DDBJ whole genome shotgun (WGS) entry which is preliminary data.</text>
</comment>
<protein>
    <submittedName>
        <fullName evidence="1">Conjugal transfer protein TraE</fullName>
    </submittedName>
</protein>
<dbReference type="Pfam" id="PF05309">
    <property type="entry name" value="TraE"/>
    <property type="match status" value="1"/>
</dbReference>
<dbReference type="RefSeq" id="WP_127711510.1">
    <property type="nucleotide sequence ID" value="NZ_SACO01000017.1"/>
</dbReference>
<dbReference type="OrthoDB" id="7405099at2"/>
<keyword evidence="2" id="KW-1185">Reference proteome</keyword>
<name>A0A437N063_9SPHN</name>
<dbReference type="InterPro" id="IPR007973">
    <property type="entry name" value="Pilus_assembly_TraE"/>
</dbReference>
<evidence type="ECO:0000313" key="2">
    <source>
        <dbReference type="Proteomes" id="UP000282837"/>
    </source>
</evidence>
<accession>A0A437N063</accession>